<gene>
    <name evidence="2" type="ORF">DB88DRAFT_153004</name>
</gene>
<name>A0AAD9FU68_PAPLA</name>
<organism evidence="2 3">
    <name type="scientific">Papiliotrema laurentii</name>
    <name type="common">Cryptococcus laurentii</name>
    <dbReference type="NCBI Taxonomy" id="5418"/>
    <lineage>
        <taxon>Eukaryota</taxon>
        <taxon>Fungi</taxon>
        <taxon>Dikarya</taxon>
        <taxon>Basidiomycota</taxon>
        <taxon>Agaricomycotina</taxon>
        <taxon>Tremellomycetes</taxon>
        <taxon>Tremellales</taxon>
        <taxon>Rhynchogastremaceae</taxon>
        <taxon>Papiliotrema</taxon>
    </lineage>
</organism>
<dbReference type="InterPro" id="IPR000210">
    <property type="entry name" value="BTB/POZ_dom"/>
</dbReference>
<sequence length="253" mass="28906">MERTTTVYNPPPSQSLVPEYSNPTADVKLVSEDGKKFKVHSYYLKAHSSFFRDMLSSTQLGTLCEDYLDNHPSQVSRCSEIHLELSAPDLSVLLRLIIEGDQRHPVDIVQWGRLALFAHKFGCDPLYHRVIRDLNEKASANPWEVFCLASHLDEVKLAQRAVGVMHQDRTLHPTVIAAPRDGSHYQYVSPLHKITRAYFDKCSRNYYWAWTKAIAEYEENGVGGRFNQYHWFQVAELLPKYLVGGRSGPSIIA</sequence>
<proteinExistence type="predicted"/>
<comment type="caution">
    <text evidence="2">The sequence shown here is derived from an EMBL/GenBank/DDBJ whole genome shotgun (WGS) entry which is preliminary data.</text>
</comment>
<evidence type="ECO:0000313" key="2">
    <source>
        <dbReference type="EMBL" id="KAK1926178.1"/>
    </source>
</evidence>
<dbReference type="AlphaFoldDB" id="A0AAD9FU68"/>
<evidence type="ECO:0000313" key="3">
    <source>
        <dbReference type="Proteomes" id="UP001182556"/>
    </source>
</evidence>
<dbReference type="SMART" id="SM00225">
    <property type="entry name" value="BTB"/>
    <property type="match status" value="1"/>
</dbReference>
<dbReference type="Gene3D" id="3.30.710.10">
    <property type="entry name" value="Potassium Channel Kv1.1, Chain A"/>
    <property type="match status" value="1"/>
</dbReference>
<reference evidence="2" key="1">
    <citation type="submission" date="2023-02" db="EMBL/GenBank/DDBJ databases">
        <title>Identification and recombinant expression of a fungal hydrolase from Papiliotrema laurentii that hydrolyzes apple cutin and clears colloidal polyester polyurethane.</title>
        <authorList>
            <consortium name="DOE Joint Genome Institute"/>
            <person name="Roman V.A."/>
            <person name="Bojanowski C."/>
            <person name="Crable B.R."/>
            <person name="Wagner D.N."/>
            <person name="Hung C.S."/>
            <person name="Nadeau L.J."/>
            <person name="Schratz L."/>
            <person name="Haridas S."/>
            <person name="Pangilinan J."/>
            <person name="Lipzen A."/>
            <person name="Na H."/>
            <person name="Yan M."/>
            <person name="Ng V."/>
            <person name="Grigoriev I.V."/>
            <person name="Spatafora J.W."/>
            <person name="Barlow D."/>
            <person name="Biffinger J."/>
            <person name="Kelley-Loughnane N."/>
            <person name="Varaljay V.A."/>
            <person name="Crookes-Goodson W.J."/>
        </authorList>
    </citation>
    <scope>NUCLEOTIDE SEQUENCE</scope>
    <source>
        <strain evidence="2">5307AH</strain>
    </source>
</reference>
<dbReference type="SUPFAM" id="SSF54695">
    <property type="entry name" value="POZ domain"/>
    <property type="match status" value="1"/>
</dbReference>
<protein>
    <recommendedName>
        <fullName evidence="1">BTB domain-containing protein</fullName>
    </recommendedName>
</protein>
<dbReference type="Proteomes" id="UP001182556">
    <property type="component" value="Unassembled WGS sequence"/>
</dbReference>
<dbReference type="InterPro" id="IPR011333">
    <property type="entry name" value="SKP1/BTB/POZ_sf"/>
</dbReference>
<evidence type="ECO:0000259" key="1">
    <source>
        <dbReference type="PROSITE" id="PS50097"/>
    </source>
</evidence>
<accession>A0AAD9FU68</accession>
<keyword evidence="3" id="KW-1185">Reference proteome</keyword>
<feature type="domain" description="BTB" evidence="1">
    <location>
        <begin position="25"/>
        <end position="106"/>
    </location>
</feature>
<dbReference type="PROSITE" id="PS50097">
    <property type="entry name" value="BTB"/>
    <property type="match status" value="1"/>
</dbReference>
<dbReference type="CDD" id="cd18186">
    <property type="entry name" value="BTB_POZ_ZBTB_KLHL-like"/>
    <property type="match status" value="1"/>
</dbReference>
<dbReference type="Pfam" id="PF00651">
    <property type="entry name" value="BTB"/>
    <property type="match status" value="1"/>
</dbReference>
<dbReference type="EMBL" id="JAODAN010000002">
    <property type="protein sequence ID" value="KAK1926178.1"/>
    <property type="molecule type" value="Genomic_DNA"/>
</dbReference>